<gene>
    <name evidence="1" type="ORF">E1218_07580</name>
</gene>
<dbReference type="PANTHER" id="PTHR43760:SF1">
    <property type="entry name" value="ENDORIBONUCLEASE L-PSP_CHORISMATE MUTASE-LIKE DOMAIN-CONTAINING PROTEIN"/>
    <property type="match status" value="1"/>
</dbReference>
<dbReference type="PANTHER" id="PTHR43760">
    <property type="entry name" value="ENDORIBONUCLEASE-RELATED"/>
    <property type="match status" value="1"/>
</dbReference>
<name>A0A4R4XD57_9ACTN</name>
<dbReference type="Proteomes" id="UP000295172">
    <property type="component" value="Unassembled WGS sequence"/>
</dbReference>
<dbReference type="OrthoDB" id="9806229at2"/>
<dbReference type="InterPro" id="IPR013813">
    <property type="entry name" value="Endoribo_LPSP/chorism_mut-like"/>
</dbReference>
<dbReference type="EMBL" id="SMKR01000022">
    <property type="protein sequence ID" value="TDD28372.1"/>
    <property type="molecule type" value="Genomic_DNA"/>
</dbReference>
<evidence type="ECO:0000313" key="1">
    <source>
        <dbReference type="EMBL" id="TDD28372.1"/>
    </source>
</evidence>
<evidence type="ECO:0000313" key="2">
    <source>
        <dbReference type="Proteomes" id="UP000295172"/>
    </source>
</evidence>
<dbReference type="AlphaFoldDB" id="A0A4R4XD57"/>
<proteinExistence type="predicted"/>
<comment type="caution">
    <text evidence="1">The sequence shown here is derived from an EMBL/GenBank/DDBJ whole genome shotgun (WGS) entry which is preliminary data.</text>
</comment>
<reference evidence="1 2" key="1">
    <citation type="submission" date="2019-02" db="EMBL/GenBank/DDBJ databases">
        <title>Draft genome sequences of novel Actinobacteria.</title>
        <authorList>
            <person name="Sahin N."/>
            <person name="Ay H."/>
            <person name="Saygin H."/>
        </authorList>
    </citation>
    <scope>NUCLEOTIDE SEQUENCE [LARGE SCALE GENOMIC DNA]</scope>
    <source>
        <strain evidence="1 2">16K104</strain>
    </source>
</reference>
<organism evidence="1 2">
    <name type="scientific">Kribbella turkmenica</name>
    <dbReference type="NCBI Taxonomy" id="2530375"/>
    <lineage>
        <taxon>Bacteria</taxon>
        <taxon>Bacillati</taxon>
        <taxon>Actinomycetota</taxon>
        <taxon>Actinomycetes</taxon>
        <taxon>Propionibacteriales</taxon>
        <taxon>Kribbellaceae</taxon>
        <taxon>Kribbella</taxon>
    </lineage>
</organism>
<dbReference type="Gene3D" id="3.30.1330.40">
    <property type="entry name" value="RutC-like"/>
    <property type="match status" value="1"/>
</dbReference>
<protein>
    <submittedName>
        <fullName evidence="1">RidA family protein</fullName>
    </submittedName>
</protein>
<dbReference type="CDD" id="cd02199">
    <property type="entry name" value="YjgF_YER057c_UK114_like_1"/>
    <property type="match status" value="1"/>
</dbReference>
<accession>A0A4R4XD57</accession>
<dbReference type="RefSeq" id="WP_132317684.1">
    <property type="nucleotide sequence ID" value="NZ_SMKR01000022.1"/>
</dbReference>
<sequence length="156" mass="16214">MSGIDWPVARLSADLGYPIPDYVPSPNRFLAARKAGNLVFVSSVTPRRSDGSEVSGKILVDVSVDAAKDAAKWCVANSLAALASVVDPTTVVGVVDMLVACNTAQEFGDHSEIADAASLHLEALFGAAGRHTRGAIGCASLVRNVCVVAKIVYEAM</sequence>
<keyword evidence="2" id="KW-1185">Reference proteome</keyword>
<dbReference type="SUPFAM" id="SSF55298">
    <property type="entry name" value="YjgF-like"/>
    <property type="match status" value="1"/>
</dbReference>
<dbReference type="InterPro" id="IPR035959">
    <property type="entry name" value="RutC-like_sf"/>
</dbReference>